<dbReference type="InterPro" id="IPR002549">
    <property type="entry name" value="AI-2E-like"/>
</dbReference>
<keyword evidence="4 6" id="KW-1133">Transmembrane helix</keyword>
<keyword evidence="5 6" id="KW-0472">Membrane</keyword>
<protein>
    <submittedName>
        <fullName evidence="7">AI-2E family transporter</fullName>
    </submittedName>
</protein>
<feature type="transmembrane region" description="Helical" evidence="6">
    <location>
        <begin position="211"/>
        <end position="232"/>
    </location>
</feature>
<comment type="subcellular location">
    <subcellularLocation>
        <location evidence="1">Membrane</location>
        <topology evidence="1">Multi-pass membrane protein</topology>
    </subcellularLocation>
</comment>
<feature type="transmembrane region" description="Helical" evidence="6">
    <location>
        <begin position="41"/>
        <end position="59"/>
    </location>
</feature>
<feature type="transmembrane region" description="Helical" evidence="6">
    <location>
        <begin position="156"/>
        <end position="176"/>
    </location>
</feature>
<dbReference type="PANTHER" id="PTHR21716:SF62">
    <property type="entry name" value="TRANSPORT PROTEIN YDBI-RELATED"/>
    <property type="match status" value="1"/>
</dbReference>
<dbReference type="RefSeq" id="WP_315728241.1">
    <property type="nucleotide sequence ID" value="NZ_JAVUPU010000012.1"/>
</dbReference>
<keyword evidence="8" id="KW-1185">Reference proteome</keyword>
<keyword evidence="3 6" id="KW-0812">Transmembrane</keyword>
<proteinExistence type="inferred from homology"/>
<name>A0ABU3QBL5_9SPHN</name>
<feature type="transmembrane region" description="Helical" evidence="6">
    <location>
        <begin position="12"/>
        <end position="35"/>
    </location>
</feature>
<evidence type="ECO:0000313" key="7">
    <source>
        <dbReference type="EMBL" id="MDT9600773.1"/>
    </source>
</evidence>
<evidence type="ECO:0000256" key="2">
    <source>
        <dbReference type="ARBA" id="ARBA00009773"/>
    </source>
</evidence>
<evidence type="ECO:0000256" key="1">
    <source>
        <dbReference type="ARBA" id="ARBA00004141"/>
    </source>
</evidence>
<evidence type="ECO:0000256" key="5">
    <source>
        <dbReference type="ARBA" id="ARBA00023136"/>
    </source>
</evidence>
<reference evidence="7 8" key="1">
    <citation type="submission" date="2023-05" db="EMBL/GenBank/DDBJ databases">
        <authorList>
            <person name="Guo Y."/>
        </authorList>
    </citation>
    <scope>NUCLEOTIDE SEQUENCE [LARGE SCALE GENOMIC DNA]</scope>
    <source>
        <strain evidence="7 8">GR2756</strain>
    </source>
</reference>
<dbReference type="EMBL" id="JAVUPU010000012">
    <property type="protein sequence ID" value="MDT9600773.1"/>
    <property type="molecule type" value="Genomic_DNA"/>
</dbReference>
<comment type="caution">
    <text evidence="7">The sequence shown here is derived from an EMBL/GenBank/DDBJ whole genome shotgun (WGS) entry which is preliminary data.</text>
</comment>
<dbReference type="Pfam" id="PF01594">
    <property type="entry name" value="AI-2E_transport"/>
    <property type="match status" value="1"/>
</dbReference>
<organism evidence="7 8">
    <name type="scientific">Sphingosinicella rhizophila</name>
    <dbReference type="NCBI Taxonomy" id="3050082"/>
    <lineage>
        <taxon>Bacteria</taxon>
        <taxon>Pseudomonadati</taxon>
        <taxon>Pseudomonadota</taxon>
        <taxon>Alphaproteobacteria</taxon>
        <taxon>Sphingomonadales</taxon>
        <taxon>Sphingosinicellaceae</taxon>
        <taxon>Sphingosinicella</taxon>
    </lineage>
</organism>
<evidence type="ECO:0000256" key="6">
    <source>
        <dbReference type="SAM" id="Phobius"/>
    </source>
</evidence>
<feature type="transmembrane region" description="Helical" evidence="6">
    <location>
        <begin position="71"/>
        <end position="92"/>
    </location>
</feature>
<evidence type="ECO:0000313" key="8">
    <source>
        <dbReference type="Proteomes" id="UP001259572"/>
    </source>
</evidence>
<evidence type="ECO:0000256" key="4">
    <source>
        <dbReference type="ARBA" id="ARBA00022989"/>
    </source>
</evidence>
<feature type="transmembrane region" description="Helical" evidence="6">
    <location>
        <begin position="252"/>
        <end position="280"/>
    </location>
</feature>
<feature type="transmembrane region" description="Helical" evidence="6">
    <location>
        <begin position="301"/>
        <end position="334"/>
    </location>
</feature>
<dbReference type="Proteomes" id="UP001259572">
    <property type="component" value="Unassembled WGS sequence"/>
</dbReference>
<comment type="similarity">
    <text evidence="2">Belongs to the autoinducer-2 exporter (AI-2E) (TC 2.A.86) family.</text>
</comment>
<gene>
    <name evidence="7" type="ORF">RQX22_17560</name>
</gene>
<dbReference type="PANTHER" id="PTHR21716">
    <property type="entry name" value="TRANSMEMBRANE PROTEIN"/>
    <property type="match status" value="1"/>
</dbReference>
<evidence type="ECO:0000256" key="3">
    <source>
        <dbReference type="ARBA" id="ARBA00022692"/>
    </source>
</evidence>
<accession>A0ABU3QBL5</accession>
<sequence>MTKPPAPASDRSYTIGRVAAITVTVVAILGVAWLLVELSGFLMLIFGALVLAAIFDAVTRRVSMLTRMKRGYSLALSVLAVLAIFAGAFALFGTQLAGEFDTIRDSIPPAVEQVRMFLDRIGLGEPARDLLDQGSSDISALAARAGGYALTAGSGIANLVLVFVAAIFLASDPAVYRRGLLLLMPRRAEAPVAAALDDASRGLRGWMIGQAVSSLVVALLTWVGLAALGVPASGGLGLIAGLLDVIPMIGPIIAGVPAVLLAFTVSPATALWTIGLFLLIQQLQGNFLQPMIQKQAVNVPPAVLLFAVVAAGLLFGFLGVLLAAPLTVVIYVLVQRLYVRTLLGKEIEIAGQD</sequence>